<evidence type="ECO:0000313" key="4">
    <source>
        <dbReference type="Proteomes" id="UP000031594"/>
    </source>
</evidence>
<dbReference type="EMBL" id="JQNX01000006">
    <property type="protein sequence ID" value="KIE58211.1"/>
    <property type="molecule type" value="Genomic_DNA"/>
</dbReference>
<feature type="transmembrane region" description="Helical" evidence="1">
    <location>
        <begin position="47"/>
        <end position="65"/>
    </location>
</feature>
<dbReference type="EMBL" id="CP037899">
    <property type="protein sequence ID" value="QDQ42081.1"/>
    <property type="molecule type" value="Genomic_DNA"/>
</dbReference>
<evidence type="ECO:0000313" key="5">
    <source>
        <dbReference type="Proteomes" id="UP000315925"/>
    </source>
</evidence>
<reference evidence="5" key="3">
    <citation type="submission" date="2019-03" db="EMBL/GenBank/DDBJ databases">
        <title>Complete genome of Methylacidiphilum kamchatkense Kam1.</title>
        <authorList>
            <person name="Kruse T."/>
            <person name="Murarilal Ratnadevi C."/>
            <person name="Erikstad H.-A."/>
            <person name="Birkeland N.-K."/>
        </authorList>
    </citation>
    <scope>NUCLEOTIDE SEQUENCE [LARGE SCALE GENOMIC DNA]</scope>
    <source>
        <strain evidence="5">kam1</strain>
    </source>
</reference>
<reference evidence="3" key="2">
    <citation type="journal article" date="2019" name="BMC Genomics">
        <title>Complete genome sequence analysis of the thermoacidophilic verrucomicrobial methanotroph 'Candidatus Methylacidiphilum kamchatkense' strain Kam1 and comparison with its closest relatives.</title>
        <authorList>
            <person name="Kruse T."/>
            <person name="Ratnadevi C.M."/>
            <person name="Erikstad H.A."/>
            <person name="Birkeland N.K."/>
        </authorList>
    </citation>
    <scope>NUCLEOTIDE SEQUENCE</scope>
    <source>
        <strain evidence="3">Kam1</strain>
    </source>
</reference>
<accession>A0A0C1RTB3</accession>
<protein>
    <submittedName>
        <fullName evidence="3">Uncharacterized protein</fullName>
    </submittedName>
</protein>
<evidence type="ECO:0000313" key="3">
    <source>
        <dbReference type="EMBL" id="QDQ42081.1"/>
    </source>
</evidence>
<evidence type="ECO:0000313" key="2">
    <source>
        <dbReference type="EMBL" id="KIE58211.1"/>
    </source>
</evidence>
<keyword evidence="4" id="KW-1185">Reference proteome</keyword>
<name>A0A0C1RTB3_9BACT</name>
<reference evidence="2 4" key="1">
    <citation type="submission" date="2014-08" db="EMBL/GenBank/DDBJ databases">
        <title>Methylacidiphilum kamchatkense strain Kam1 draft genome sequence.</title>
        <authorList>
            <person name="Birkeland N.-K."/>
            <person name="Erikstad H.A."/>
        </authorList>
    </citation>
    <scope>NUCLEOTIDE SEQUENCE [LARGE SCALE GENOMIC DNA]</scope>
    <source>
        <strain evidence="2 4">Kam1</strain>
    </source>
</reference>
<organism evidence="3 5">
    <name type="scientific">Methylacidiphilum kamchatkense Kam1</name>
    <dbReference type="NCBI Taxonomy" id="1202785"/>
    <lineage>
        <taxon>Bacteria</taxon>
        <taxon>Pseudomonadati</taxon>
        <taxon>Verrucomicrobiota</taxon>
        <taxon>Methylacidiphilae</taxon>
        <taxon>Methylacidiphilales</taxon>
        <taxon>Methylacidiphilaceae</taxon>
        <taxon>Methylacidiphilum (ex Ratnadevi et al. 2023)</taxon>
    </lineage>
</organism>
<dbReference type="AlphaFoldDB" id="A0A0C1RTB3"/>
<gene>
    <name evidence="2" type="ORF">A946_08540</name>
    <name evidence="3" type="ORF">kam1_838</name>
</gene>
<keyword evidence="1" id="KW-0472">Membrane</keyword>
<proteinExistence type="predicted"/>
<dbReference type="Proteomes" id="UP000031594">
    <property type="component" value="Unassembled WGS sequence"/>
</dbReference>
<keyword evidence="1" id="KW-0812">Transmembrane</keyword>
<dbReference type="KEGG" id="mkc:kam1_838"/>
<sequence length="101" mass="11689">MTALAKFFLPIQFIFPGLRNERCILESKLFILLLWLSHLDFIAEQKLVVLFSIASLFLPYFGLLIRMYSILMQKFSGSLLYAKDNVIVVEILNDLFAGKKQ</sequence>
<evidence type="ECO:0000256" key="1">
    <source>
        <dbReference type="SAM" id="Phobius"/>
    </source>
</evidence>
<keyword evidence="1" id="KW-1133">Transmembrane helix</keyword>
<dbReference type="Proteomes" id="UP000315925">
    <property type="component" value="Chromosome"/>
</dbReference>